<dbReference type="AlphaFoldDB" id="A0A964DYN0"/>
<dbReference type="EC" id="7.1.2.2" evidence="3"/>
<evidence type="ECO:0000256" key="2">
    <source>
        <dbReference type="ARBA" id="ARBA00008936"/>
    </source>
</evidence>
<dbReference type="GO" id="GO:0030254">
    <property type="term" value="P:protein secretion by the type III secretion system"/>
    <property type="evidence" value="ECO:0007669"/>
    <property type="project" value="InterPro"/>
</dbReference>
<dbReference type="PANTHER" id="PTHR15184">
    <property type="entry name" value="ATP SYNTHASE"/>
    <property type="match status" value="1"/>
</dbReference>
<evidence type="ECO:0000313" key="18">
    <source>
        <dbReference type="EMBL" id="MCB8874923.1"/>
    </source>
</evidence>
<evidence type="ECO:0000256" key="9">
    <source>
        <dbReference type="ARBA" id="ARBA00022795"/>
    </source>
</evidence>
<evidence type="ECO:0000256" key="12">
    <source>
        <dbReference type="ARBA" id="ARBA00022967"/>
    </source>
</evidence>
<accession>A0A964DYN0</accession>
<dbReference type="Proteomes" id="UP000708298">
    <property type="component" value="Unassembled WGS sequence"/>
</dbReference>
<comment type="similarity">
    <text evidence="2">Belongs to the ATPase alpha/beta chains family.</text>
</comment>
<dbReference type="InterPro" id="IPR027417">
    <property type="entry name" value="P-loop_NTPase"/>
</dbReference>
<reference evidence="18" key="2">
    <citation type="submission" date="2021-01" db="EMBL/GenBank/DDBJ databases">
        <authorList>
            <person name="Mieszkin S."/>
            <person name="Pouder E."/>
            <person name="Alain K."/>
        </authorList>
    </citation>
    <scope>NUCLEOTIDE SEQUENCE</scope>
    <source>
        <strain evidence="18">HW T2.11</strain>
    </source>
</reference>
<evidence type="ECO:0000256" key="15">
    <source>
        <dbReference type="ARBA" id="ARBA00023310"/>
    </source>
</evidence>
<dbReference type="GO" id="GO:0005737">
    <property type="term" value="C:cytoplasm"/>
    <property type="evidence" value="ECO:0007669"/>
    <property type="project" value="UniProtKB-SubCell"/>
</dbReference>
<keyword evidence="8" id="KW-0375">Hydrogen ion transport</keyword>
<evidence type="ECO:0000256" key="1">
    <source>
        <dbReference type="ARBA" id="ARBA00004496"/>
    </source>
</evidence>
<dbReference type="SMART" id="SM00382">
    <property type="entry name" value="AAA"/>
    <property type="match status" value="1"/>
</dbReference>
<evidence type="ECO:0000256" key="13">
    <source>
        <dbReference type="ARBA" id="ARBA00023065"/>
    </source>
</evidence>
<comment type="catalytic activity">
    <reaction evidence="16">
        <text>ATP + H2O + cellular proteinSide 1 = ADP + phosphate + cellular proteinSide 2.</text>
        <dbReference type="EC" id="7.4.2.8"/>
    </reaction>
</comment>
<dbReference type="Pfam" id="PF18269">
    <property type="entry name" value="T3SS_ATPase_C"/>
    <property type="match status" value="1"/>
</dbReference>
<keyword evidence="11" id="KW-0653">Protein transport</keyword>
<keyword evidence="13" id="KW-0406">Ion transport</keyword>
<dbReference type="InterPro" id="IPR000194">
    <property type="entry name" value="ATPase_F1/V1/A1_a/bsu_nucl-bd"/>
</dbReference>
<comment type="caution">
    <text evidence="18">The sequence shown here is derived from an EMBL/GenBank/DDBJ whole genome shotgun (WGS) entry which is preliminary data.</text>
</comment>
<evidence type="ECO:0000256" key="16">
    <source>
        <dbReference type="ARBA" id="ARBA00034006"/>
    </source>
</evidence>
<dbReference type="GO" id="GO:0005524">
    <property type="term" value="F:ATP binding"/>
    <property type="evidence" value="ECO:0007669"/>
    <property type="project" value="UniProtKB-KW"/>
</dbReference>
<keyword evidence="19" id="KW-1185">Reference proteome</keyword>
<dbReference type="InterPro" id="IPR003593">
    <property type="entry name" value="AAA+_ATPase"/>
</dbReference>
<dbReference type="CDD" id="cd18117">
    <property type="entry name" value="ATP-synt_flagellum-secretory_path_III_N"/>
    <property type="match status" value="1"/>
</dbReference>
<name>A0A964DYN0_9PROT</name>
<evidence type="ECO:0000256" key="3">
    <source>
        <dbReference type="ARBA" id="ARBA00012473"/>
    </source>
</evidence>
<sequence length="447" mass="47348">MITIAAIRRSVEDASREALSRDPVRRIGRVLRSQGDILHASGIKAPIGSRCLIDLGKGEQREAEVIGFDAGSLLLMPEQGPRGIPRGARVFVVSHAPSPLVGDALLGRVIDARGRPLDGRPPPDVRHPWPLLGQSVNPMTRLRIDTAFDTGIRAVNALATLGRGMRMGLFAGSGVGKTTLLGMLAQYASADVVVLGLIGERGREIREFVEDHLGPARARSVVVAAAADDTALGRLHGAYRAAAIAEYWRAQGKHVLLMVDSLTRLAMALREIGLSVGEPPATKGYPPSVFAAIAAFVERAGNGSTGQGSITALYTVLVEGDDHVGDPVADAARSVLDGHILLSRSLSDAALYPSIDICASLSRPMPGLVDAVHLRLAARFRTLWARRQDKQDIIDLGAYAPGRDLVLDEALRREAAMTALIRQDAGESAGLAESRALLEAVFAEGAA</sequence>
<keyword evidence="9" id="KW-1005">Bacterial flagellum biogenesis</keyword>
<dbReference type="GO" id="GO:0030257">
    <property type="term" value="C:type III protein secretion system complex"/>
    <property type="evidence" value="ECO:0007669"/>
    <property type="project" value="InterPro"/>
</dbReference>
<dbReference type="PROSITE" id="PS00152">
    <property type="entry name" value="ATPASE_ALPHA_BETA"/>
    <property type="match status" value="1"/>
</dbReference>
<dbReference type="GO" id="GO:0044781">
    <property type="term" value="P:bacterial-type flagellum organization"/>
    <property type="evidence" value="ECO:0007669"/>
    <property type="project" value="UniProtKB-KW"/>
</dbReference>
<dbReference type="GO" id="GO:0016887">
    <property type="term" value="F:ATP hydrolysis activity"/>
    <property type="evidence" value="ECO:0007669"/>
    <property type="project" value="InterPro"/>
</dbReference>
<dbReference type="PANTHER" id="PTHR15184:SF81">
    <property type="entry name" value="FLAGELLUM-SPECIFIC ATP SYNTHASE"/>
    <property type="match status" value="1"/>
</dbReference>
<comment type="subcellular location">
    <subcellularLocation>
        <location evidence="1">Cytoplasm</location>
    </subcellularLocation>
</comment>
<protein>
    <recommendedName>
        <fullName evidence="4">Flagellum-specific ATP synthase</fullName>
        <ecNumber evidence="3">7.1.2.2</ecNumber>
    </recommendedName>
</protein>
<evidence type="ECO:0000256" key="11">
    <source>
        <dbReference type="ARBA" id="ARBA00022927"/>
    </source>
</evidence>
<evidence type="ECO:0000256" key="10">
    <source>
        <dbReference type="ARBA" id="ARBA00022840"/>
    </source>
</evidence>
<dbReference type="InterPro" id="IPR040627">
    <property type="entry name" value="T3SS_ATPase_C"/>
</dbReference>
<evidence type="ECO:0000256" key="8">
    <source>
        <dbReference type="ARBA" id="ARBA00022781"/>
    </source>
</evidence>
<evidence type="ECO:0000256" key="7">
    <source>
        <dbReference type="ARBA" id="ARBA00022741"/>
    </source>
</evidence>
<keyword evidence="10" id="KW-0067">ATP-binding</keyword>
<evidence type="ECO:0000256" key="5">
    <source>
        <dbReference type="ARBA" id="ARBA00022448"/>
    </source>
</evidence>
<dbReference type="InterPro" id="IPR005714">
    <property type="entry name" value="ATPase_T3SS_FliI/YscN"/>
</dbReference>
<keyword evidence="15" id="KW-0066">ATP synthesis</keyword>
<evidence type="ECO:0000259" key="17">
    <source>
        <dbReference type="SMART" id="SM00382"/>
    </source>
</evidence>
<reference evidence="18" key="1">
    <citation type="journal article" date="2021" name="Microorganisms">
        <title>Acidisoma silvae sp. nov. and Acidisomacellulosilytica sp. nov., Two Acidophilic Bacteria Isolated from Decaying Wood, Hydrolyzing Cellulose and Producing Poly-3-hydroxybutyrate.</title>
        <authorList>
            <person name="Mieszkin S."/>
            <person name="Pouder E."/>
            <person name="Uroz S."/>
            <person name="Simon-Colin C."/>
            <person name="Alain K."/>
        </authorList>
    </citation>
    <scope>NUCLEOTIDE SEQUENCE</scope>
    <source>
        <strain evidence="18">HW T2.11</strain>
    </source>
</reference>
<evidence type="ECO:0000256" key="4">
    <source>
        <dbReference type="ARBA" id="ARBA00020580"/>
    </source>
</evidence>
<evidence type="ECO:0000256" key="6">
    <source>
        <dbReference type="ARBA" id="ARBA00022490"/>
    </source>
</evidence>
<keyword evidence="6" id="KW-0963">Cytoplasm</keyword>
<proteinExistence type="inferred from homology"/>
<dbReference type="InterPro" id="IPR050053">
    <property type="entry name" value="ATPase_alpha/beta_chains"/>
</dbReference>
<dbReference type="InterPro" id="IPR020003">
    <property type="entry name" value="ATPase_a/bsu_AS"/>
</dbReference>
<dbReference type="Gene3D" id="3.40.50.12240">
    <property type="match status" value="1"/>
</dbReference>
<dbReference type="SUPFAM" id="SSF52540">
    <property type="entry name" value="P-loop containing nucleoside triphosphate hydrolases"/>
    <property type="match status" value="1"/>
</dbReference>
<dbReference type="NCBIfam" id="TIGR01026">
    <property type="entry name" value="fliI_yscN"/>
    <property type="match status" value="1"/>
</dbReference>
<feature type="domain" description="AAA+ ATPase" evidence="17">
    <location>
        <begin position="163"/>
        <end position="346"/>
    </location>
</feature>
<keyword evidence="12" id="KW-1278">Translocase</keyword>
<evidence type="ECO:0000256" key="14">
    <source>
        <dbReference type="ARBA" id="ARBA00023225"/>
    </source>
</evidence>
<dbReference type="Pfam" id="PF00006">
    <property type="entry name" value="ATP-synt_ab"/>
    <property type="match status" value="1"/>
</dbReference>
<dbReference type="FunFam" id="3.40.50.12240:FF:000002">
    <property type="entry name" value="Flagellum-specific ATP synthase FliI"/>
    <property type="match status" value="1"/>
</dbReference>
<keyword evidence="14" id="KW-1006">Bacterial flagellum protein export</keyword>
<dbReference type="GO" id="GO:0008564">
    <property type="term" value="F:protein-exporting ATPase activity"/>
    <property type="evidence" value="ECO:0007669"/>
    <property type="project" value="UniProtKB-EC"/>
</dbReference>
<keyword evidence="7" id="KW-0547">Nucleotide-binding</keyword>
<evidence type="ECO:0000313" key="19">
    <source>
        <dbReference type="Proteomes" id="UP000708298"/>
    </source>
</evidence>
<keyword evidence="5" id="KW-0813">Transport</keyword>
<dbReference type="GO" id="GO:0046933">
    <property type="term" value="F:proton-transporting ATP synthase activity, rotational mechanism"/>
    <property type="evidence" value="ECO:0007669"/>
    <property type="project" value="TreeGrafter"/>
</dbReference>
<gene>
    <name evidence="18" type="ORF">ASILVAE211_06995</name>
</gene>
<organism evidence="18 19">
    <name type="scientific">Acidisoma silvae</name>
    <dbReference type="NCBI Taxonomy" id="2802396"/>
    <lineage>
        <taxon>Bacteria</taxon>
        <taxon>Pseudomonadati</taxon>
        <taxon>Pseudomonadota</taxon>
        <taxon>Alphaproteobacteria</taxon>
        <taxon>Acetobacterales</taxon>
        <taxon>Acidocellaceae</taxon>
        <taxon>Acidisoma</taxon>
    </lineage>
</organism>
<dbReference type="EMBL" id="JAESVB010000002">
    <property type="protein sequence ID" value="MCB8874923.1"/>
    <property type="molecule type" value="Genomic_DNA"/>
</dbReference>
<dbReference type="RefSeq" id="WP_227320578.1">
    <property type="nucleotide sequence ID" value="NZ_JAESVB010000002.1"/>
</dbReference>